<evidence type="ECO:0000256" key="2">
    <source>
        <dbReference type="ARBA" id="ARBA00009347"/>
    </source>
</evidence>
<reference evidence="10" key="1">
    <citation type="submission" date="2018-02" db="EMBL/GenBank/DDBJ databases">
        <title>Draft genome sequencing of Rhodococcus opacus KU647198.</title>
        <authorList>
            <person name="Zheng B.-X."/>
        </authorList>
    </citation>
    <scope>NUCLEOTIDE SEQUENCE [LARGE SCALE GENOMIC DNA]</scope>
    <source>
        <strain evidence="10">04-OD7</strain>
    </source>
</reference>
<dbReference type="AlphaFoldDB" id="A0A2S8J7Q6"/>
<evidence type="ECO:0000259" key="7">
    <source>
        <dbReference type="Pfam" id="PF02770"/>
    </source>
</evidence>
<dbReference type="GO" id="GO:0050660">
    <property type="term" value="F:flavin adenine dinucleotide binding"/>
    <property type="evidence" value="ECO:0007669"/>
    <property type="project" value="InterPro"/>
</dbReference>
<dbReference type="PANTHER" id="PTHR43884:SF12">
    <property type="entry name" value="ISOVALERYL-COA DEHYDROGENASE, MITOCHONDRIAL-RELATED"/>
    <property type="match status" value="1"/>
</dbReference>
<dbReference type="Proteomes" id="UP000239290">
    <property type="component" value="Unassembled WGS sequence"/>
</dbReference>
<feature type="domain" description="Acyl-CoA dehydrogenase/oxidase C-terminal" evidence="6">
    <location>
        <begin position="236"/>
        <end position="378"/>
    </location>
</feature>
<dbReference type="InterPro" id="IPR046373">
    <property type="entry name" value="Acyl-CoA_Oxase/DH_mid-dom_sf"/>
</dbReference>
<keyword evidence="5" id="KW-0560">Oxidoreductase</keyword>
<keyword evidence="4 5" id="KW-0274">FAD</keyword>
<dbReference type="InterPro" id="IPR009075">
    <property type="entry name" value="AcylCo_DH/oxidase_C"/>
</dbReference>
<dbReference type="RefSeq" id="WP_105417946.1">
    <property type="nucleotide sequence ID" value="NZ_PUIO01000030.1"/>
</dbReference>
<feature type="domain" description="Acyl-CoA dehydrogenase/oxidase N-terminal" evidence="8">
    <location>
        <begin position="10"/>
        <end position="119"/>
    </location>
</feature>
<dbReference type="Gene3D" id="1.10.540.10">
    <property type="entry name" value="Acyl-CoA dehydrogenase/oxidase, N-terminal domain"/>
    <property type="match status" value="1"/>
</dbReference>
<comment type="caution">
    <text evidence="9">The sequence shown here is derived from an EMBL/GenBank/DDBJ whole genome shotgun (WGS) entry which is preliminary data.</text>
</comment>
<evidence type="ECO:0000256" key="1">
    <source>
        <dbReference type="ARBA" id="ARBA00001974"/>
    </source>
</evidence>
<evidence type="ECO:0000313" key="10">
    <source>
        <dbReference type="Proteomes" id="UP000239290"/>
    </source>
</evidence>
<dbReference type="PANTHER" id="PTHR43884">
    <property type="entry name" value="ACYL-COA DEHYDROGENASE"/>
    <property type="match status" value="1"/>
</dbReference>
<evidence type="ECO:0000313" key="9">
    <source>
        <dbReference type="EMBL" id="PQP22572.1"/>
    </source>
</evidence>
<feature type="domain" description="Acyl-CoA oxidase/dehydrogenase middle" evidence="7">
    <location>
        <begin position="124"/>
        <end position="219"/>
    </location>
</feature>
<comment type="cofactor">
    <cofactor evidence="1 5">
        <name>FAD</name>
        <dbReference type="ChEBI" id="CHEBI:57692"/>
    </cofactor>
</comment>
<evidence type="ECO:0000256" key="4">
    <source>
        <dbReference type="ARBA" id="ARBA00022827"/>
    </source>
</evidence>
<dbReference type="Pfam" id="PF00441">
    <property type="entry name" value="Acyl-CoA_dh_1"/>
    <property type="match status" value="1"/>
</dbReference>
<dbReference type="SUPFAM" id="SSF56645">
    <property type="entry name" value="Acyl-CoA dehydrogenase NM domain-like"/>
    <property type="match status" value="1"/>
</dbReference>
<dbReference type="InterPro" id="IPR036250">
    <property type="entry name" value="AcylCo_DH-like_C"/>
</dbReference>
<gene>
    <name evidence="9" type="ORF">C5613_23225</name>
</gene>
<evidence type="ECO:0000256" key="5">
    <source>
        <dbReference type="RuleBase" id="RU362125"/>
    </source>
</evidence>
<dbReference type="Pfam" id="PF02771">
    <property type="entry name" value="Acyl-CoA_dh_N"/>
    <property type="match status" value="1"/>
</dbReference>
<dbReference type="CDD" id="cd00567">
    <property type="entry name" value="ACAD"/>
    <property type="match status" value="1"/>
</dbReference>
<comment type="similarity">
    <text evidence="2 5">Belongs to the acyl-CoA dehydrogenase family.</text>
</comment>
<dbReference type="InterPro" id="IPR013786">
    <property type="entry name" value="AcylCoA_DH/ox_N"/>
</dbReference>
<dbReference type="InterPro" id="IPR006091">
    <property type="entry name" value="Acyl-CoA_Oxase/DH_mid-dom"/>
</dbReference>
<proteinExistence type="inferred from homology"/>
<dbReference type="EMBL" id="PUIO01000030">
    <property type="protein sequence ID" value="PQP22572.1"/>
    <property type="molecule type" value="Genomic_DNA"/>
</dbReference>
<protein>
    <submittedName>
        <fullName evidence="9">Isovaleryl-CoA dehydrogenase</fullName>
    </submittedName>
</protein>
<dbReference type="SUPFAM" id="SSF47203">
    <property type="entry name" value="Acyl-CoA dehydrogenase C-terminal domain-like"/>
    <property type="match status" value="1"/>
</dbReference>
<dbReference type="Gene3D" id="2.40.110.10">
    <property type="entry name" value="Butyryl-CoA Dehydrogenase, subunit A, domain 2"/>
    <property type="match status" value="1"/>
</dbReference>
<dbReference type="InterPro" id="IPR037069">
    <property type="entry name" value="AcylCoA_DH/ox_N_sf"/>
</dbReference>
<evidence type="ECO:0000256" key="3">
    <source>
        <dbReference type="ARBA" id="ARBA00022630"/>
    </source>
</evidence>
<evidence type="ECO:0000259" key="6">
    <source>
        <dbReference type="Pfam" id="PF00441"/>
    </source>
</evidence>
<keyword evidence="3 5" id="KW-0285">Flavoprotein</keyword>
<accession>A0A2S8J7Q6</accession>
<dbReference type="Pfam" id="PF02770">
    <property type="entry name" value="Acyl-CoA_dh_M"/>
    <property type="match status" value="1"/>
</dbReference>
<organism evidence="9 10">
    <name type="scientific">Rhodococcus opacus</name>
    <name type="common">Nocardia opaca</name>
    <dbReference type="NCBI Taxonomy" id="37919"/>
    <lineage>
        <taxon>Bacteria</taxon>
        <taxon>Bacillati</taxon>
        <taxon>Actinomycetota</taxon>
        <taxon>Actinomycetes</taxon>
        <taxon>Mycobacteriales</taxon>
        <taxon>Nocardiaceae</taxon>
        <taxon>Rhodococcus</taxon>
    </lineage>
</organism>
<dbReference type="GO" id="GO:0003995">
    <property type="term" value="F:acyl-CoA dehydrogenase activity"/>
    <property type="evidence" value="ECO:0007669"/>
    <property type="project" value="TreeGrafter"/>
</dbReference>
<evidence type="ECO:0000259" key="8">
    <source>
        <dbReference type="Pfam" id="PF02771"/>
    </source>
</evidence>
<sequence length="399" mass="42884">MDFTLSAQQLELQERAKAAGAALRGRSAEWDRSNKVPYSEVVEHVRAHGLLGLTMPTEYGGQGLTAMDYLITVEAMFRNSQFWAIGEPLFATAGPGPCMVMMAESQTTRDKFLPDLVTGARQCAIALTEPDFGSDLTSLVTTAERRGDDWVLNGKKNFVTGATVNQLYAVFVRFDDIPGHRGIGAVIVEEGMPGVTIEAGPEFLGCRGIPHGDLTLENVVIPVENIIRGPGSFGDLMTAFNMERLHNCAFNLGMAGAAYDEAERFVRERVAFGRPLAEFQAVYHALVDMWTDLEALRLMARNAAASAIDGNYPRALETTAAKLYGARVASQITLKALELHGGYGATTNYAIERIHRDVVATIVAGGSPPVLRNAIAALILPGVSVSQRSAGAPQMAPVS</sequence>
<dbReference type="InterPro" id="IPR009100">
    <property type="entry name" value="AcylCoA_DH/oxidase_NM_dom_sf"/>
</dbReference>
<dbReference type="Gene3D" id="1.20.140.10">
    <property type="entry name" value="Butyryl-CoA Dehydrogenase, subunit A, domain 3"/>
    <property type="match status" value="1"/>
</dbReference>
<name>A0A2S8J7Q6_RHOOP</name>